<dbReference type="EMBL" id="AHON02000013">
    <property type="protein sequence ID" value="EKO35548.1"/>
    <property type="molecule type" value="Genomic_DNA"/>
</dbReference>
<proteinExistence type="predicted"/>
<protein>
    <submittedName>
        <fullName evidence="1">Uncharacterized protein</fullName>
    </submittedName>
</protein>
<dbReference type="Proteomes" id="UP000006329">
    <property type="component" value="Unassembled WGS sequence"/>
</dbReference>
<evidence type="ECO:0000313" key="2">
    <source>
        <dbReference type="Proteomes" id="UP000006329"/>
    </source>
</evidence>
<sequence length="46" mass="4933">MIGKNSVSLSNGLFIADASIKSESNDSKIKSPYEISILGSNEKFVL</sequence>
<evidence type="ECO:0000313" key="1">
    <source>
        <dbReference type="EMBL" id="EKO35548.1"/>
    </source>
</evidence>
<accession>A0A0E2BVG3</accession>
<organism evidence="1 2">
    <name type="scientific">Leptospira santarosai str. MOR084</name>
    <dbReference type="NCBI Taxonomy" id="1049984"/>
    <lineage>
        <taxon>Bacteria</taxon>
        <taxon>Pseudomonadati</taxon>
        <taxon>Spirochaetota</taxon>
        <taxon>Spirochaetia</taxon>
        <taxon>Leptospirales</taxon>
        <taxon>Leptospiraceae</taxon>
        <taxon>Leptospira</taxon>
    </lineage>
</organism>
<gene>
    <name evidence="1" type="ORF">LEP1GSC179_1107</name>
</gene>
<name>A0A0E2BVG3_9LEPT</name>
<keyword evidence="2" id="KW-1185">Reference proteome</keyword>
<reference evidence="1" key="1">
    <citation type="submission" date="2012-10" db="EMBL/GenBank/DDBJ databases">
        <authorList>
            <person name="Harkins D.M."/>
            <person name="Durkin A.S."/>
            <person name="Brinkac L.M."/>
            <person name="Haft D.H."/>
            <person name="Selengut J.D."/>
            <person name="Sanka R."/>
            <person name="DePew J."/>
            <person name="Purushe J."/>
            <person name="Matthias M.A."/>
            <person name="Vinetz J.M."/>
            <person name="Sutton G.G."/>
            <person name="Nierman W.C."/>
            <person name="Fouts D.E."/>
        </authorList>
    </citation>
    <scope>NUCLEOTIDE SEQUENCE [LARGE SCALE GENOMIC DNA]</scope>
    <source>
        <strain evidence="1">MOR084</strain>
    </source>
</reference>
<comment type="caution">
    <text evidence="1">The sequence shown here is derived from an EMBL/GenBank/DDBJ whole genome shotgun (WGS) entry which is preliminary data.</text>
</comment>
<dbReference type="AlphaFoldDB" id="A0A0E2BVG3"/>